<dbReference type="EMBL" id="JAPZBR010000002">
    <property type="protein sequence ID" value="KAJ5361823.1"/>
    <property type="molecule type" value="Genomic_DNA"/>
</dbReference>
<organism evidence="2 3">
    <name type="scientific">Penicillium brevicompactum</name>
    <dbReference type="NCBI Taxonomy" id="5074"/>
    <lineage>
        <taxon>Eukaryota</taxon>
        <taxon>Fungi</taxon>
        <taxon>Dikarya</taxon>
        <taxon>Ascomycota</taxon>
        <taxon>Pezizomycotina</taxon>
        <taxon>Eurotiomycetes</taxon>
        <taxon>Eurotiomycetidae</taxon>
        <taxon>Eurotiales</taxon>
        <taxon>Aspergillaceae</taxon>
        <taxon>Penicillium</taxon>
    </lineage>
</organism>
<keyword evidence="1" id="KW-0732">Signal</keyword>
<evidence type="ECO:0000313" key="3">
    <source>
        <dbReference type="Proteomes" id="UP001148299"/>
    </source>
</evidence>
<accession>A0A9W9UY42</accession>
<evidence type="ECO:0000313" key="2">
    <source>
        <dbReference type="EMBL" id="KAJ5361823.1"/>
    </source>
</evidence>
<protein>
    <submittedName>
        <fullName evidence="2">Uncharacterized protein</fullName>
    </submittedName>
</protein>
<comment type="caution">
    <text evidence="2">The sequence shown here is derived from an EMBL/GenBank/DDBJ whole genome shotgun (WGS) entry which is preliminary data.</text>
</comment>
<dbReference type="AlphaFoldDB" id="A0A9W9UY42"/>
<evidence type="ECO:0000256" key="1">
    <source>
        <dbReference type="SAM" id="SignalP"/>
    </source>
</evidence>
<reference evidence="2" key="1">
    <citation type="submission" date="2022-12" db="EMBL/GenBank/DDBJ databases">
        <authorList>
            <person name="Petersen C."/>
        </authorList>
    </citation>
    <scope>NUCLEOTIDE SEQUENCE</scope>
    <source>
        <strain evidence="2">IBT 35675</strain>
    </source>
</reference>
<feature type="signal peptide" evidence="1">
    <location>
        <begin position="1"/>
        <end position="15"/>
    </location>
</feature>
<reference evidence="2" key="2">
    <citation type="journal article" date="2023" name="IMA Fungus">
        <title>Comparative genomic study of the Penicillium genus elucidates a diverse pangenome and 15 lateral gene transfer events.</title>
        <authorList>
            <person name="Petersen C."/>
            <person name="Sorensen T."/>
            <person name="Nielsen M.R."/>
            <person name="Sondergaard T.E."/>
            <person name="Sorensen J.L."/>
            <person name="Fitzpatrick D.A."/>
            <person name="Frisvad J.C."/>
            <person name="Nielsen K.L."/>
        </authorList>
    </citation>
    <scope>NUCLEOTIDE SEQUENCE</scope>
    <source>
        <strain evidence="2">IBT 35675</strain>
    </source>
</reference>
<gene>
    <name evidence="2" type="ORF">N7541_002667</name>
</gene>
<sequence>MRLAILSALAIVAVADPSWWYFDAWDGLSCGAMPQNGQIFFSTEGTTEDFEDEACVNLDEDQRAYSYAATFTENDVQLKGFLREDCEGPGKALWNNTCMNPSIKVPYIRSWRIMKSD</sequence>
<proteinExistence type="predicted"/>
<feature type="chain" id="PRO_5040975005" evidence="1">
    <location>
        <begin position="16"/>
        <end position="117"/>
    </location>
</feature>
<dbReference type="Proteomes" id="UP001148299">
    <property type="component" value="Unassembled WGS sequence"/>
</dbReference>
<keyword evidence="3" id="KW-1185">Reference proteome</keyword>
<name>A0A9W9UY42_PENBR</name>